<protein>
    <submittedName>
        <fullName evidence="2">Uncharacterized protein</fullName>
    </submittedName>
</protein>
<accession>A0AAV5GBP2</accession>
<proteinExistence type="predicted"/>
<gene>
    <name evidence="2" type="ORF">Rhopal_002996-T1</name>
</gene>
<name>A0AAV5GBP2_9BASI</name>
<reference evidence="2 3" key="1">
    <citation type="submission" date="2021-12" db="EMBL/GenBank/DDBJ databases">
        <title>High titer production of polyol ester of fatty acids by Rhodotorula paludigena BS15 towards product separation-free biomass refinery.</title>
        <authorList>
            <person name="Mano J."/>
            <person name="Ono H."/>
            <person name="Tanaka T."/>
            <person name="Naito K."/>
            <person name="Sushida H."/>
            <person name="Ike M."/>
            <person name="Tokuyasu K."/>
            <person name="Kitaoka M."/>
        </authorList>
    </citation>
    <scope>NUCLEOTIDE SEQUENCE [LARGE SCALE GENOMIC DNA]</scope>
    <source>
        <strain evidence="2 3">BS15</strain>
    </source>
</reference>
<feature type="compositionally biased region" description="Low complexity" evidence="1">
    <location>
        <begin position="58"/>
        <end position="82"/>
    </location>
</feature>
<feature type="region of interest" description="Disordered" evidence="1">
    <location>
        <begin position="45"/>
        <end position="162"/>
    </location>
</feature>
<dbReference type="Proteomes" id="UP001342314">
    <property type="component" value="Unassembled WGS sequence"/>
</dbReference>
<dbReference type="EMBL" id="BQKY01000006">
    <property type="protein sequence ID" value="GJN90001.1"/>
    <property type="molecule type" value="Genomic_DNA"/>
</dbReference>
<keyword evidence="3" id="KW-1185">Reference proteome</keyword>
<evidence type="ECO:0000313" key="2">
    <source>
        <dbReference type="EMBL" id="GJN90001.1"/>
    </source>
</evidence>
<dbReference type="AlphaFoldDB" id="A0AAV5GBP2"/>
<feature type="region of interest" description="Disordered" evidence="1">
    <location>
        <begin position="1"/>
        <end position="25"/>
    </location>
</feature>
<organism evidence="2 3">
    <name type="scientific">Rhodotorula paludigena</name>
    <dbReference type="NCBI Taxonomy" id="86838"/>
    <lineage>
        <taxon>Eukaryota</taxon>
        <taxon>Fungi</taxon>
        <taxon>Dikarya</taxon>
        <taxon>Basidiomycota</taxon>
        <taxon>Pucciniomycotina</taxon>
        <taxon>Microbotryomycetes</taxon>
        <taxon>Sporidiobolales</taxon>
        <taxon>Sporidiobolaceae</taxon>
        <taxon>Rhodotorula</taxon>
    </lineage>
</organism>
<feature type="region of interest" description="Disordered" evidence="1">
    <location>
        <begin position="178"/>
        <end position="203"/>
    </location>
</feature>
<evidence type="ECO:0000313" key="3">
    <source>
        <dbReference type="Proteomes" id="UP001342314"/>
    </source>
</evidence>
<evidence type="ECO:0000256" key="1">
    <source>
        <dbReference type="SAM" id="MobiDB-lite"/>
    </source>
</evidence>
<feature type="compositionally biased region" description="Low complexity" evidence="1">
    <location>
        <begin position="12"/>
        <end position="22"/>
    </location>
</feature>
<comment type="caution">
    <text evidence="2">The sequence shown here is derived from an EMBL/GenBank/DDBJ whole genome shotgun (WGS) entry which is preliminary data.</text>
</comment>
<sequence length="203" mass="21101">MSATTAARASIPRYRAPALASRLPPPKLPLFRSVVAHPPAPFAVEANTRAKAQEEQEPQAGPAKAGKGQGKATAKASAASTGSTIRPLVGPHQVLYSPAPRPLIPLTASPFNHKLWNPPAPDSAQTRSIDKDESGRLARFSSRFGGAAPAGEDSGTSKKGEEALYGIEGDLSWLEGVTAQSPGTALGKRDVVGPAKKEKKGKK</sequence>